<protein>
    <submittedName>
        <fullName evidence="1">Uncharacterized protein</fullName>
    </submittedName>
</protein>
<dbReference type="EMBL" id="NXGJ01000002">
    <property type="protein sequence ID" value="PRM88647.1"/>
    <property type="molecule type" value="Genomic_DNA"/>
</dbReference>
<organism evidence="1 2">
    <name type="scientific">Aliarcobacter cryaerophilus</name>
    <dbReference type="NCBI Taxonomy" id="28198"/>
    <lineage>
        <taxon>Bacteria</taxon>
        <taxon>Pseudomonadati</taxon>
        <taxon>Campylobacterota</taxon>
        <taxon>Epsilonproteobacteria</taxon>
        <taxon>Campylobacterales</taxon>
        <taxon>Arcobacteraceae</taxon>
        <taxon>Aliarcobacter</taxon>
    </lineage>
</organism>
<proteinExistence type="predicted"/>
<name>A0A2S9SPX9_9BACT</name>
<accession>A0A2S9SPX9</accession>
<gene>
    <name evidence="1" type="ORF">CJ669_03175</name>
</gene>
<evidence type="ECO:0000313" key="2">
    <source>
        <dbReference type="Proteomes" id="UP000239065"/>
    </source>
</evidence>
<comment type="caution">
    <text evidence="1">The sequence shown here is derived from an EMBL/GenBank/DDBJ whole genome shotgun (WGS) entry which is preliminary data.</text>
</comment>
<dbReference type="RefSeq" id="WP_105908663.1">
    <property type="nucleotide sequence ID" value="NZ_NXGJ01000002.1"/>
</dbReference>
<sequence length="64" mass="7481">MKEYKFITTVRIANNVAKLYPNYNINCFTPKLLAKRFASGNSQRNSLREFGFEYETKEIKNVGI</sequence>
<evidence type="ECO:0000313" key="1">
    <source>
        <dbReference type="EMBL" id="PRM88647.1"/>
    </source>
</evidence>
<dbReference type="AlphaFoldDB" id="A0A2S9SPX9"/>
<reference evidence="1 2" key="1">
    <citation type="submission" date="2017-09" db="EMBL/GenBank/DDBJ databases">
        <title>Reassesment of A. cryaerophilus.</title>
        <authorList>
            <person name="Perez-Cataluna A."/>
            <person name="Collado L."/>
            <person name="Salgado O."/>
            <person name="Lefinanco V."/>
            <person name="Figueras M.J."/>
        </authorList>
    </citation>
    <scope>NUCLEOTIDE SEQUENCE [LARGE SCALE GENOMIC DNA]</scope>
    <source>
        <strain evidence="1 2">LMG 9861</strain>
    </source>
</reference>
<dbReference type="Proteomes" id="UP000239065">
    <property type="component" value="Unassembled WGS sequence"/>
</dbReference>